<organism evidence="2 3">
    <name type="scientific">Theobroma cacao</name>
    <name type="common">Cacao</name>
    <name type="synonym">Cocoa</name>
    <dbReference type="NCBI Taxonomy" id="3641"/>
    <lineage>
        <taxon>Eukaryota</taxon>
        <taxon>Viridiplantae</taxon>
        <taxon>Streptophyta</taxon>
        <taxon>Embryophyta</taxon>
        <taxon>Tracheophyta</taxon>
        <taxon>Spermatophyta</taxon>
        <taxon>Magnoliopsida</taxon>
        <taxon>eudicotyledons</taxon>
        <taxon>Gunneridae</taxon>
        <taxon>Pentapetalae</taxon>
        <taxon>rosids</taxon>
        <taxon>malvids</taxon>
        <taxon>Malvales</taxon>
        <taxon>Malvaceae</taxon>
        <taxon>Byttnerioideae</taxon>
        <taxon>Theobroma</taxon>
    </lineage>
</organism>
<keyword evidence="3" id="KW-1185">Reference proteome</keyword>
<accession>A0A061EJJ1</accession>
<dbReference type="Proteomes" id="UP000026915">
    <property type="component" value="Chromosome 4"/>
</dbReference>
<gene>
    <name evidence="2" type="ORF">TCM_019802</name>
</gene>
<sequence>MPTMQSSLGLFLSHSPSLFLLNGWIHAASGSIAIPPILLSGLGIRAWHLGRCSDPGFLFSAACVALLLGVIYTFRLAWDLCG</sequence>
<evidence type="ECO:0000313" key="2">
    <source>
        <dbReference type="EMBL" id="EOY04572.1"/>
    </source>
</evidence>
<dbReference type="EMBL" id="CM001882">
    <property type="protein sequence ID" value="EOY04572.1"/>
    <property type="molecule type" value="Genomic_DNA"/>
</dbReference>
<evidence type="ECO:0000313" key="3">
    <source>
        <dbReference type="Proteomes" id="UP000026915"/>
    </source>
</evidence>
<proteinExistence type="predicted"/>
<dbReference type="InParanoid" id="A0A061EJJ1"/>
<keyword evidence="1" id="KW-1133">Transmembrane helix</keyword>
<dbReference type="HOGENOM" id="CLU_2563025_0_0_1"/>
<dbReference type="AlphaFoldDB" id="A0A061EJJ1"/>
<dbReference type="Gramene" id="EOY04572">
    <property type="protein sequence ID" value="EOY04572"/>
    <property type="gene ID" value="TCM_019802"/>
</dbReference>
<evidence type="ECO:0000256" key="1">
    <source>
        <dbReference type="SAM" id="Phobius"/>
    </source>
</evidence>
<feature type="transmembrane region" description="Helical" evidence="1">
    <location>
        <begin position="57"/>
        <end position="78"/>
    </location>
</feature>
<keyword evidence="1" id="KW-0812">Transmembrane</keyword>
<name>A0A061EJJ1_THECC</name>
<protein>
    <submittedName>
        <fullName evidence="2">Uncharacterized protein</fullName>
    </submittedName>
</protein>
<reference evidence="2 3" key="1">
    <citation type="journal article" date="2013" name="Genome Biol.">
        <title>The genome sequence of the most widely cultivated cacao type and its use to identify candidate genes regulating pod color.</title>
        <authorList>
            <person name="Motamayor J.C."/>
            <person name="Mockaitis K."/>
            <person name="Schmutz J."/>
            <person name="Haiminen N."/>
            <person name="Iii D.L."/>
            <person name="Cornejo O."/>
            <person name="Findley S.D."/>
            <person name="Zheng P."/>
            <person name="Utro F."/>
            <person name="Royaert S."/>
            <person name="Saski C."/>
            <person name="Jenkins J."/>
            <person name="Podicheti R."/>
            <person name="Zhao M."/>
            <person name="Scheffler B.E."/>
            <person name="Stack J.C."/>
            <person name="Feltus F.A."/>
            <person name="Mustiga G.M."/>
            <person name="Amores F."/>
            <person name="Phillips W."/>
            <person name="Marelli J.P."/>
            <person name="May G.D."/>
            <person name="Shapiro H."/>
            <person name="Ma J."/>
            <person name="Bustamante C.D."/>
            <person name="Schnell R.J."/>
            <person name="Main D."/>
            <person name="Gilbert D."/>
            <person name="Parida L."/>
            <person name="Kuhn D.N."/>
        </authorList>
    </citation>
    <scope>NUCLEOTIDE SEQUENCE [LARGE SCALE GENOMIC DNA]</scope>
    <source>
        <strain evidence="3">cv. Matina 1-6</strain>
    </source>
</reference>
<keyword evidence="1" id="KW-0472">Membrane</keyword>